<dbReference type="CDD" id="cd00207">
    <property type="entry name" value="fer2"/>
    <property type="match status" value="1"/>
</dbReference>
<dbReference type="GO" id="GO:0051537">
    <property type="term" value="F:2 iron, 2 sulfur cluster binding"/>
    <property type="evidence" value="ECO:0007669"/>
    <property type="project" value="UniProtKB-KW"/>
</dbReference>
<dbReference type="SUPFAM" id="SSF54292">
    <property type="entry name" value="2Fe-2S ferredoxin-like"/>
    <property type="match status" value="1"/>
</dbReference>
<dbReference type="GO" id="GO:0003954">
    <property type="term" value="F:NADH dehydrogenase activity"/>
    <property type="evidence" value="ECO:0007669"/>
    <property type="project" value="TreeGrafter"/>
</dbReference>
<dbReference type="Gene3D" id="2.20.25.90">
    <property type="entry name" value="ADC-like domains"/>
    <property type="match status" value="1"/>
</dbReference>
<evidence type="ECO:0000256" key="2">
    <source>
        <dbReference type="ARBA" id="ARBA00005404"/>
    </source>
</evidence>
<dbReference type="PANTHER" id="PTHR43105">
    <property type="entry name" value="RESPIRATORY NITRATE REDUCTASE"/>
    <property type="match status" value="1"/>
</dbReference>
<feature type="domain" description="4Fe-4S Mo/W bis-MGD-type" evidence="11">
    <location>
        <begin position="221"/>
        <end position="277"/>
    </location>
</feature>
<evidence type="ECO:0000256" key="8">
    <source>
        <dbReference type="ARBA" id="ARBA00023027"/>
    </source>
</evidence>
<evidence type="ECO:0000256" key="4">
    <source>
        <dbReference type="ARBA" id="ARBA00022723"/>
    </source>
</evidence>
<dbReference type="Pfam" id="PF04879">
    <property type="entry name" value="Molybdop_Fe4S4"/>
    <property type="match status" value="1"/>
</dbReference>
<evidence type="ECO:0000313" key="14">
    <source>
        <dbReference type="Proteomes" id="UP001161325"/>
    </source>
</evidence>
<dbReference type="InterPro" id="IPR006963">
    <property type="entry name" value="Mopterin_OxRdtase_4Fe-4S_dom"/>
</dbReference>
<dbReference type="RefSeq" id="WP_284351704.1">
    <property type="nucleotide sequence ID" value="NZ_BRXS01000006.1"/>
</dbReference>
<dbReference type="GO" id="GO:0016020">
    <property type="term" value="C:membrane"/>
    <property type="evidence" value="ECO:0007669"/>
    <property type="project" value="InterPro"/>
</dbReference>
<dbReference type="GO" id="GO:0051539">
    <property type="term" value="F:4 iron, 4 sulfur cluster binding"/>
    <property type="evidence" value="ECO:0007669"/>
    <property type="project" value="UniProtKB-KW"/>
</dbReference>
<comment type="caution">
    <text evidence="13">The sequence shown here is derived from an EMBL/GenBank/DDBJ whole genome shotgun (WGS) entry which is preliminary data.</text>
</comment>
<comment type="cofactor">
    <cofactor evidence="1">
        <name>[4Fe-4S] cluster</name>
        <dbReference type="ChEBI" id="CHEBI:49883"/>
    </cofactor>
</comment>
<comment type="similarity">
    <text evidence="2">Belongs to the complex I 75 kDa subunit family.</text>
</comment>
<dbReference type="EMBL" id="BRXS01000006">
    <property type="protein sequence ID" value="GLC27260.1"/>
    <property type="molecule type" value="Genomic_DNA"/>
</dbReference>
<evidence type="ECO:0000256" key="3">
    <source>
        <dbReference type="ARBA" id="ARBA00022485"/>
    </source>
</evidence>
<evidence type="ECO:0000256" key="9">
    <source>
        <dbReference type="ARBA" id="ARBA00034078"/>
    </source>
</evidence>
<keyword evidence="8" id="KW-0520">NAD</keyword>
<name>A0AA37Q643_9BACT</name>
<dbReference type="FunFam" id="3.10.20.740:FF:000001">
    <property type="entry name" value="NADH-quinone oxidoreductase subunit G"/>
    <property type="match status" value="1"/>
</dbReference>
<keyword evidence="14" id="KW-1185">Reference proteome</keyword>
<dbReference type="Proteomes" id="UP001161325">
    <property type="component" value="Unassembled WGS sequence"/>
</dbReference>
<keyword evidence="4" id="KW-0479">Metal-binding</keyword>
<dbReference type="AlphaFoldDB" id="A0AA37Q643"/>
<dbReference type="SUPFAM" id="SSF54862">
    <property type="entry name" value="4Fe-4S ferredoxins"/>
    <property type="match status" value="1"/>
</dbReference>
<evidence type="ECO:0000259" key="10">
    <source>
        <dbReference type="PROSITE" id="PS51085"/>
    </source>
</evidence>
<dbReference type="InterPro" id="IPR006656">
    <property type="entry name" value="Mopterin_OxRdtase"/>
</dbReference>
<dbReference type="GO" id="GO:0046872">
    <property type="term" value="F:metal ion binding"/>
    <property type="evidence" value="ECO:0007669"/>
    <property type="project" value="UniProtKB-KW"/>
</dbReference>
<accession>A0AA37Q643</accession>
<feature type="domain" description="4Fe-4S His(Cys)3-ligated-type" evidence="12">
    <location>
        <begin position="83"/>
        <end position="122"/>
    </location>
</feature>
<dbReference type="InterPro" id="IPR054351">
    <property type="entry name" value="NADH_UbQ_OxRdtase_ferredoxin"/>
</dbReference>
<dbReference type="InterPro" id="IPR019574">
    <property type="entry name" value="NADH_UbQ_OxRdtase_Gsu_4Fe4S-bd"/>
</dbReference>
<dbReference type="Gene3D" id="3.10.20.740">
    <property type="match status" value="1"/>
</dbReference>
<dbReference type="Pfam" id="PF10588">
    <property type="entry name" value="NADH-G_4Fe-4S_3"/>
    <property type="match status" value="1"/>
</dbReference>
<dbReference type="Pfam" id="PF13510">
    <property type="entry name" value="Fer2_4"/>
    <property type="match status" value="1"/>
</dbReference>
<proteinExistence type="inferred from homology"/>
<evidence type="ECO:0000256" key="6">
    <source>
        <dbReference type="ARBA" id="ARBA00023004"/>
    </source>
</evidence>
<dbReference type="InterPro" id="IPR001041">
    <property type="entry name" value="2Fe-2S_ferredoxin-type"/>
</dbReference>
<dbReference type="InterPro" id="IPR000283">
    <property type="entry name" value="NADH_UbQ_OxRdtase_75kDa_su_CS"/>
</dbReference>
<sequence>MADVKQVTLTIEGRQVVVPEGTSILEAAKYAGVLIPHYCYHPGLPVAGVCRMCLVEVEKFPKLAPACATAVGEGQVVHVHSEKALEARKGVLEFLLINHPLDCPICDQAGECELQDYTFQEGRADSRYMEPKRFNPVEDFGGDVLYVTNRCILCTRCVRFMDKVAQDSVLNVSERGDRAVIGIHPEHDLGDHAWSGNVIDLCPVGALVSKDFLNKARAWELDRTASVCPNCTQGCNSILETRDDTVVRMRPRPNEAVNQYFLCDQGRLDYRWLERRDRAELPYVRTNGRGDATELKAADWDVALRDAAALLNGRRAHVLVSPMLSNESLGLLARLVARTGGTGVYTVATGPEAPLPGVPDLSLRADRAANVIGAELFGFERRDAAAMLNGLQSGDVLVVADEELAAAPPTLPAGVRILVLGTTVPAWAAGADIVLPIANMAEEEGTFTNIRGRVQRFMQAKAAPGLARPSWYVLGDLLAAMGDGEGYFTASDAFRAIAGAHASFAGLSYDTLGLRGALVADAERFAAEPAMAGAA</sequence>
<dbReference type="SMART" id="SM00926">
    <property type="entry name" value="Molybdop_Fe4S4"/>
    <property type="match status" value="1"/>
</dbReference>
<dbReference type="Pfam" id="PF00384">
    <property type="entry name" value="Molybdopterin"/>
    <property type="match status" value="1"/>
</dbReference>
<dbReference type="Gene3D" id="3.40.50.740">
    <property type="match status" value="1"/>
</dbReference>
<dbReference type="PROSITE" id="PS51085">
    <property type="entry name" value="2FE2S_FER_2"/>
    <property type="match status" value="1"/>
</dbReference>
<dbReference type="PROSITE" id="PS00641">
    <property type="entry name" value="COMPLEX1_75K_1"/>
    <property type="match status" value="1"/>
</dbReference>
<dbReference type="SMART" id="SM00929">
    <property type="entry name" value="NADH-G_4Fe-4S_3"/>
    <property type="match status" value="1"/>
</dbReference>
<keyword evidence="3" id="KW-0004">4Fe-4S</keyword>
<dbReference type="Gene3D" id="3.30.70.20">
    <property type="match status" value="1"/>
</dbReference>
<dbReference type="PROSITE" id="PS51839">
    <property type="entry name" value="4FE4S_HC3"/>
    <property type="match status" value="1"/>
</dbReference>
<dbReference type="GO" id="GO:0008137">
    <property type="term" value="F:NADH dehydrogenase (ubiquinone) activity"/>
    <property type="evidence" value="ECO:0007669"/>
    <property type="project" value="InterPro"/>
</dbReference>
<feature type="domain" description="2Fe-2S ferredoxin-type" evidence="10">
    <location>
        <begin position="5"/>
        <end position="83"/>
    </location>
</feature>
<dbReference type="InterPro" id="IPR050123">
    <property type="entry name" value="Prok_molybdopt-oxidoreductase"/>
</dbReference>
<evidence type="ECO:0000256" key="7">
    <source>
        <dbReference type="ARBA" id="ARBA00023014"/>
    </source>
</evidence>
<dbReference type="GO" id="GO:0048038">
    <property type="term" value="F:quinone binding"/>
    <property type="evidence" value="ECO:0007669"/>
    <property type="project" value="UniProtKB-KW"/>
</dbReference>
<evidence type="ECO:0000313" key="13">
    <source>
        <dbReference type="EMBL" id="GLC27260.1"/>
    </source>
</evidence>
<reference evidence="13" key="1">
    <citation type="submission" date="2022-08" db="EMBL/GenBank/DDBJ databases">
        <title>Draft genome sequencing of Roseisolibacter agri AW1220.</title>
        <authorList>
            <person name="Tobiishi Y."/>
            <person name="Tonouchi A."/>
        </authorList>
    </citation>
    <scope>NUCLEOTIDE SEQUENCE</scope>
    <source>
        <strain evidence="13">AW1220</strain>
    </source>
</reference>
<keyword evidence="5" id="KW-1278">Translocase</keyword>
<evidence type="ECO:0000259" key="11">
    <source>
        <dbReference type="PROSITE" id="PS51669"/>
    </source>
</evidence>
<comment type="cofactor">
    <cofactor evidence="9">
        <name>[2Fe-2S] cluster</name>
        <dbReference type="ChEBI" id="CHEBI:190135"/>
    </cofactor>
</comment>
<dbReference type="Pfam" id="PF22117">
    <property type="entry name" value="Fer4_Nqo3"/>
    <property type="match status" value="1"/>
</dbReference>
<dbReference type="PANTHER" id="PTHR43105:SF13">
    <property type="entry name" value="NADH-UBIQUINONE OXIDOREDUCTASE 75 KDA SUBUNIT, MITOCHONDRIAL"/>
    <property type="match status" value="1"/>
</dbReference>
<gene>
    <name evidence="13" type="primary">nuoG</name>
    <name evidence="13" type="ORF">rosag_37730</name>
</gene>
<keyword evidence="7" id="KW-0411">Iron-sulfur</keyword>
<keyword evidence="6" id="KW-0408">Iron</keyword>
<protein>
    <submittedName>
        <fullName evidence="13">NADH dehydrogenase</fullName>
    </submittedName>
</protein>
<evidence type="ECO:0000256" key="1">
    <source>
        <dbReference type="ARBA" id="ARBA00001966"/>
    </source>
</evidence>
<dbReference type="PROSITE" id="PS00643">
    <property type="entry name" value="COMPLEX1_75K_3"/>
    <property type="match status" value="1"/>
</dbReference>
<dbReference type="PROSITE" id="PS51669">
    <property type="entry name" value="4FE4S_MOW_BIS_MGD"/>
    <property type="match status" value="1"/>
</dbReference>
<dbReference type="GO" id="GO:0042773">
    <property type="term" value="P:ATP synthesis coupled electron transport"/>
    <property type="evidence" value="ECO:0007669"/>
    <property type="project" value="InterPro"/>
</dbReference>
<dbReference type="SUPFAM" id="SSF53706">
    <property type="entry name" value="Formate dehydrogenase/DMSO reductase, domains 1-3"/>
    <property type="match status" value="1"/>
</dbReference>
<dbReference type="InterPro" id="IPR036010">
    <property type="entry name" value="2Fe-2S_ferredoxin-like_sf"/>
</dbReference>
<organism evidence="13 14">
    <name type="scientific">Roseisolibacter agri</name>
    <dbReference type="NCBI Taxonomy" id="2014610"/>
    <lineage>
        <taxon>Bacteria</taxon>
        <taxon>Pseudomonadati</taxon>
        <taxon>Gemmatimonadota</taxon>
        <taxon>Gemmatimonadia</taxon>
        <taxon>Gemmatimonadales</taxon>
        <taxon>Gemmatimonadaceae</taxon>
        <taxon>Roseisolibacter</taxon>
    </lineage>
</organism>
<evidence type="ECO:0000259" key="12">
    <source>
        <dbReference type="PROSITE" id="PS51839"/>
    </source>
</evidence>
<evidence type="ECO:0000256" key="5">
    <source>
        <dbReference type="ARBA" id="ARBA00022967"/>
    </source>
</evidence>